<comment type="caution">
    <text evidence="2">The sequence shown here is derived from an EMBL/GenBank/DDBJ whole genome shotgun (WGS) entry which is preliminary data.</text>
</comment>
<feature type="region of interest" description="Disordered" evidence="1">
    <location>
        <begin position="78"/>
        <end position="110"/>
    </location>
</feature>
<name>A0AAV7L1V3_PLEWA</name>
<accession>A0AAV7L1V3</accession>
<reference evidence="2" key="1">
    <citation type="journal article" date="2022" name="bioRxiv">
        <title>Sequencing and chromosome-scale assembly of the giantPleurodeles waltlgenome.</title>
        <authorList>
            <person name="Brown T."/>
            <person name="Elewa A."/>
            <person name="Iarovenko S."/>
            <person name="Subramanian E."/>
            <person name="Araus A.J."/>
            <person name="Petzold A."/>
            <person name="Susuki M."/>
            <person name="Suzuki K.-i.T."/>
            <person name="Hayashi T."/>
            <person name="Toyoda A."/>
            <person name="Oliveira C."/>
            <person name="Osipova E."/>
            <person name="Leigh N.D."/>
            <person name="Simon A."/>
            <person name="Yun M.H."/>
        </authorList>
    </citation>
    <scope>NUCLEOTIDE SEQUENCE</scope>
    <source>
        <strain evidence="2">20211129_DDA</strain>
        <tissue evidence="2">Liver</tissue>
    </source>
</reference>
<dbReference type="EMBL" id="JANPWB010000016">
    <property type="protein sequence ID" value="KAJ1085641.1"/>
    <property type="molecule type" value="Genomic_DNA"/>
</dbReference>
<gene>
    <name evidence="2" type="ORF">NDU88_005771</name>
</gene>
<feature type="compositionally biased region" description="Polar residues" evidence="1">
    <location>
        <begin position="91"/>
        <end position="109"/>
    </location>
</feature>
<sequence>MDRTLFRFCPRCHAKFLYTDQHMVCNLCLSPEHREEDCEACLLFRSKKTLRDRRARRLEMVSKHTEFINNVEEQAQMAVSIQDTDSEANSDQDSQPITAAQHVSTTVPTPTLKRPLRPWVHHCQRAKVLPERKSSAPYLWVWR</sequence>
<protein>
    <submittedName>
        <fullName evidence="2">Uncharacterized protein</fullName>
    </submittedName>
</protein>
<keyword evidence="3" id="KW-1185">Reference proteome</keyword>
<dbReference type="Proteomes" id="UP001066276">
    <property type="component" value="Chromosome 12"/>
</dbReference>
<dbReference type="AlphaFoldDB" id="A0AAV7L1V3"/>
<evidence type="ECO:0000313" key="2">
    <source>
        <dbReference type="EMBL" id="KAJ1085641.1"/>
    </source>
</evidence>
<evidence type="ECO:0000256" key="1">
    <source>
        <dbReference type="SAM" id="MobiDB-lite"/>
    </source>
</evidence>
<organism evidence="2 3">
    <name type="scientific">Pleurodeles waltl</name>
    <name type="common">Iberian ribbed newt</name>
    <dbReference type="NCBI Taxonomy" id="8319"/>
    <lineage>
        <taxon>Eukaryota</taxon>
        <taxon>Metazoa</taxon>
        <taxon>Chordata</taxon>
        <taxon>Craniata</taxon>
        <taxon>Vertebrata</taxon>
        <taxon>Euteleostomi</taxon>
        <taxon>Amphibia</taxon>
        <taxon>Batrachia</taxon>
        <taxon>Caudata</taxon>
        <taxon>Salamandroidea</taxon>
        <taxon>Salamandridae</taxon>
        <taxon>Pleurodelinae</taxon>
        <taxon>Pleurodeles</taxon>
    </lineage>
</organism>
<evidence type="ECO:0000313" key="3">
    <source>
        <dbReference type="Proteomes" id="UP001066276"/>
    </source>
</evidence>
<proteinExistence type="predicted"/>